<dbReference type="PROSITE" id="PS50110">
    <property type="entry name" value="RESPONSE_REGULATORY"/>
    <property type="match status" value="1"/>
</dbReference>
<dbReference type="CDD" id="cd16922">
    <property type="entry name" value="HATPase_EvgS-ArcB-TorS-like"/>
    <property type="match status" value="1"/>
</dbReference>
<name>A0ABQ0C9R6_9PROT</name>
<evidence type="ECO:0000256" key="1">
    <source>
        <dbReference type="ARBA" id="ARBA00000085"/>
    </source>
</evidence>
<dbReference type="Gene3D" id="6.10.340.10">
    <property type="match status" value="1"/>
</dbReference>
<gene>
    <name evidence="16" type="primary">rcsC_54</name>
    <name evidence="16" type="ORF">SIID45300_01955</name>
</gene>
<dbReference type="InterPro" id="IPR004358">
    <property type="entry name" value="Sig_transdc_His_kin-like_C"/>
</dbReference>
<organism evidence="16 17">
    <name type="scientific">Candidatus Magnetaquiglobus chichijimensis</name>
    <dbReference type="NCBI Taxonomy" id="3141448"/>
    <lineage>
        <taxon>Bacteria</taxon>
        <taxon>Pseudomonadati</taxon>
        <taxon>Pseudomonadota</taxon>
        <taxon>Magnetococcia</taxon>
        <taxon>Magnetococcales</taxon>
        <taxon>Candidatus Magnetaquicoccaceae</taxon>
        <taxon>Candidatus Magnetaquiglobus</taxon>
    </lineage>
</organism>
<keyword evidence="4 9" id="KW-0597">Phosphoprotein</keyword>
<evidence type="ECO:0000256" key="11">
    <source>
        <dbReference type="SAM" id="Phobius"/>
    </source>
</evidence>
<protein>
    <recommendedName>
        <fullName evidence="3">histidine kinase</fullName>
        <ecNumber evidence="3">2.7.13.3</ecNumber>
    </recommendedName>
</protein>
<evidence type="ECO:0000256" key="7">
    <source>
        <dbReference type="ARBA" id="ARBA00023012"/>
    </source>
</evidence>
<dbReference type="PANTHER" id="PTHR45339">
    <property type="entry name" value="HYBRID SIGNAL TRANSDUCTION HISTIDINE KINASE J"/>
    <property type="match status" value="1"/>
</dbReference>
<dbReference type="Pfam" id="PF01627">
    <property type="entry name" value="Hpt"/>
    <property type="match status" value="1"/>
</dbReference>
<dbReference type="SMART" id="SM00304">
    <property type="entry name" value="HAMP"/>
    <property type="match status" value="1"/>
</dbReference>
<dbReference type="RefSeq" id="WP_420905315.1">
    <property type="nucleotide sequence ID" value="NZ_BAAFGK010000004.1"/>
</dbReference>
<keyword evidence="11" id="KW-0472">Membrane</keyword>
<evidence type="ECO:0000256" key="10">
    <source>
        <dbReference type="SAM" id="Coils"/>
    </source>
</evidence>
<dbReference type="InterPro" id="IPR011006">
    <property type="entry name" value="CheY-like_superfamily"/>
</dbReference>
<dbReference type="Gene3D" id="3.30.565.10">
    <property type="entry name" value="Histidine kinase-like ATPase, C-terminal domain"/>
    <property type="match status" value="1"/>
</dbReference>
<keyword evidence="7" id="KW-0902">Two-component regulatory system</keyword>
<dbReference type="PROSITE" id="PS50109">
    <property type="entry name" value="HIS_KIN"/>
    <property type="match status" value="1"/>
</dbReference>
<evidence type="ECO:0000259" key="13">
    <source>
        <dbReference type="PROSITE" id="PS50110"/>
    </source>
</evidence>
<feature type="transmembrane region" description="Helical" evidence="11">
    <location>
        <begin position="167"/>
        <end position="185"/>
    </location>
</feature>
<sequence length="892" mass="98524">MSGIRFKLLGFTALIILLVSAALTSLSILEHRDQMLERHRIEARQLFATLSESLLDPLYRLDLQALRHHLSAMRKHRDVAQTMLLDPSGSILVDGTPENRSFGLPPKDPFLKNLLLSDRLAVHIDADTLWIGGVLALESNKPLGWLALGISLEELHQRLAAHLRSQLLVASLCVLIGLLLAYVLSARFTHPITTLTQAANRICSGDENLEIPIIGQDEILTLSHALERMVAQIRASRNELKDLNASLDKKVEKRTAELEQARKVAIEASQAKSNFLASMSHEIRTPMNAIISLTDLVLEGEQLPNTARMHLHIALQAARSLLRIINDILDYSKIEAGRLDLSRETFRIQPMLDHLHELFRSRLSEKKLTLRVQIAPECQTTLLGDPLRLEQILMNLIGNAIKFTESGGIDLQAWGRDIDAHRLELNFSVRDTGIGMSRAQCEKLFSPFSQADESITRRYGGTGLGLAISKKLLELMGGRIQVESQAGSGTTFRFSIECERSAASRFERAYPPVSAPVIHLPAHAPTQERTTSSGAIEVARAHLTGNRILLVEDNHVNTLIAVEILKGVGLSADCAASGAEALSLVDPNRHAAVLMDLQMPDMDGYETTHRMRERPELAALPIIAMTAHAMSGDREKSLRAGLNDHLTKPIDRPALFATLMRWIPGRGKPATALASLPLVGMDDAERWPDLAGFDMPAIMERLHGDLPLLLLLLEEFEKTFAPIVQTLQAHLPAMTDTPDAGLARSLHTLKGTAGNLGATHLHEVAKGLEAAIRNPIDTPSRLHWLEQLNTAFQSVGTAIGRLRVAQNPSAQPVGPEKVSCEEQILTLAYKLLLMIQKNDIESEGILQKLRDLLDPSETHPLLDQVQAHLTNFDMDDALPVFTDWLRTQNLKI</sequence>
<evidence type="ECO:0000256" key="5">
    <source>
        <dbReference type="ARBA" id="ARBA00022679"/>
    </source>
</evidence>
<feature type="domain" description="HAMP" evidence="14">
    <location>
        <begin position="186"/>
        <end position="238"/>
    </location>
</feature>
<keyword evidence="11" id="KW-0812">Transmembrane</keyword>
<dbReference type="PROSITE" id="PS50894">
    <property type="entry name" value="HPT"/>
    <property type="match status" value="1"/>
</dbReference>
<evidence type="ECO:0000259" key="12">
    <source>
        <dbReference type="PROSITE" id="PS50109"/>
    </source>
</evidence>
<dbReference type="SUPFAM" id="SSF52172">
    <property type="entry name" value="CheY-like"/>
    <property type="match status" value="1"/>
</dbReference>
<dbReference type="Pfam" id="PF00512">
    <property type="entry name" value="HisKA"/>
    <property type="match status" value="1"/>
</dbReference>
<evidence type="ECO:0000256" key="8">
    <source>
        <dbReference type="PROSITE-ProRule" id="PRU00110"/>
    </source>
</evidence>
<dbReference type="PRINTS" id="PR00344">
    <property type="entry name" value="BCTRLSENSOR"/>
</dbReference>
<keyword evidence="11" id="KW-1133">Transmembrane helix</keyword>
<dbReference type="SUPFAM" id="SSF55874">
    <property type="entry name" value="ATPase domain of HSP90 chaperone/DNA topoisomerase II/histidine kinase"/>
    <property type="match status" value="1"/>
</dbReference>
<feature type="domain" description="Response regulatory" evidence="13">
    <location>
        <begin position="547"/>
        <end position="663"/>
    </location>
</feature>
<comment type="subcellular location">
    <subcellularLocation>
        <location evidence="2">Membrane</location>
    </subcellularLocation>
</comment>
<dbReference type="Gene3D" id="1.10.287.130">
    <property type="match status" value="1"/>
</dbReference>
<dbReference type="SUPFAM" id="SSF47226">
    <property type="entry name" value="Histidine-containing phosphotransfer domain, HPT domain"/>
    <property type="match status" value="1"/>
</dbReference>
<proteinExistence type="predicted"/>
<evidence type="ECO:0000313" key="17">
    <source>
        <dbReference type="Proteomes" id="UP001628193"/>
    </source>
</evidence>
<reference evidence="16 17" key="1">
    <citation type="submission" date="2024-05" db="EMBL/GenBank/DDBJ databases">
        <authorList>
            <consortium name="Candidatus Magnetaquicoccaceae bacterium FCR-1 genome sequencing consortium"/>
            <person name="Shimoshige H."/>
            <person name="Shimamura S."/>
            <person name="Taoka A."/>
            <person name="Kobayashi H."/>
            <person name="Maekawa T."/>
        </authorList>
    </citation>
    <scope>NUCLEOTIDE SEQUENCE [LARGE SCALE GENOMIC DNA]</scope>
    <source>
        <strain evidence="16 17">FCR-1</strain>
    </source>
</reference>
<feature type="modified residue" description="Phosphohistidine" evidence="8">
    <location>
        <position position="747"/>
    </location>
</feature>
<dbReference type="InterPro" id="IPR036641">
    <property type="entry name" value="HPT_dom_sf"/>
</dbReference>
<dbReference type="Gene3D" id="1.20.120.160">
    <property type="entry name" value="HPT domain"/>
    <property type="match status" value="1"/>
</dbReference>
<dbReference type="CDD" id="cd00082">
    <property type="entry name" value="HisKA"/>
    <property type="match status" value="1"/>
</dbReference>
<dbReference type="Gene3D" id="3.40.50.2300">
    <property type="match status" value="1"/>
</dbReference>
<feature type="domain" description="Histidine kinase" evidence="12">
    <location>
        <begin position="278"/>
        <end position="500"/>
    </location>
</feature>
<dbReference type="InterPro" id="IPR001789">
    <property type="entry name" value="Sig_transdc_resp-reg_receiver"/>
</dbReference>
<keyword evidence="6 16" id="KW-0418">Kinase</keyword>
<dbReference type="SMART" id="SM00448">
    <property type="entry name" value="REC"/>
    <property type="match status" value="1"/>
</dbReference>
<evidence type="ECO:0000256" key="9">
    <source>
        <dbReference type="PROSITE-ProRule" id="PRU00169"/>
    </source>
</evidence>
<dbReference type="InterPro" id="IPR036890">
    <property type="entry name" value="HATPase_C_sf"/>
</dbReference>
<keyword evidence="5 16" id="KW-0808">Transferase</keyword>
<accession>A0ABQ0C9R6</accession>
<dbReference type="Pfam" id="PF00672">
    <property type="entry name" value="HAMP"/>
    <property type="match status" value="1"/>
</dbReference>
<dbReference type="InterPro" id="IPR008207">
    <property type="entry name" value="Sig_transdc_His_kin_Hpt_dom"/>
</dbReference>
<dbReference type="CDD" id="cd17546">
    <property type="entry name" value="REC_hyHK_CKI1_RcsC-like"/>
    <property type="match status" value="1"/>
</dbReference>
<evidence type="ECO:0000313" key="16">
    <source>
        <dbReference type="EMBL" id="GAB0057623.1"/>
    </source>
</evidence>
<evidence type="ECO:0000259" key="15">
    <source>
        <dbReference type="PROSITE" id="PS50894"/>
    </source>
</evidence>
<feature type="transmembrane region" description="Helical" evidence="11">
    <location>
        <begin position="6"/>
        <end position="29"/>
    </location>
</feature>
<dbReference type="SUPFAM" id="SSF158472">
    <property type="entry name" value="HAMP domain-like"/>
    <property type="match status" value="1"/>
</dbReference>
<dbReference type="EMBL" id="BAAFGK010000004">
    <property type="protein sequence ID" value="GAB0057623.1"/>
    <property type="molecule type" value="Genomic_DNA"/>
</dbReference>
<dbReference type="Proteomes" id="UP001628193">
    <property type="component" value="Unassembled WGS sequence"/>
</dbReference>
<comment type="caution">
    <text evidence="16">The sequence shown here is derived from an EMBL/GenBank/DDBJ whole genome shotgun (WGS) entry which is preliminary data.</text>
</comment>
<evidence type="ECO:0000256" key="4">
    <source>
        <dbReference type="ARBA" id="ARBA00022553"/>
    </source>
</evidence>
<keyword evidence="10" id="KW-0175">Coiled coil</keyword>
<keyword evidence="17" id="KW-1185">Reference proteome</keyword>
<dbReference type="InterPro" id="IPR036097">
    <property type="entry name" value="HisK_dim/P_sf"/>
</dbReference>
<dbReference type="Pfam" id="PF02518">
    <property type="entry name" value="HATPase_c"/>
    <property type="match status" value="1"/>
</dbReference>
<evidence type="ECO:0000256" key="2">
    <source>
        <dbReference type="ARBA" id="ARBA00004370"/>
    </source>
</evidence>
<evidence type="ECO:0000259" key="14">
    <source>
        <dbReference type="PROSITE" id="PS50885"/>
    </source>
</evidence>
<dbReference type="SUPFAM" id="SSF47384">
    <property type="entry name" value="Homodimeric domain of signal transducing histidine kinase"/>
    <property type="match status" value="1"/>
</dbReference>
<dbReference type="GO" id="GO:0004673">
    <property type="term" value="F:protein histidine kinase activity"/>
    <property type="evidence" value="ECO:0007669"/>
    <property type="project" value="UniProtKB-EC"/>
</dbReference>
<feature type="modified residue" description="4-aspartylphosphate" evidence="9">
    <location>
        <position position="596"/>
    </location>
</feature>
<dbReference type="PROSITE" id="PS50885">
    <property type="entry name" value="HAMP"/>
    <property type="match status" value="1"/>
</dbReference>
<feature type="domain" description="HPt" evidence="15">
    <location>
        <begin position="705"/>
        <end position="805"/>
    </location>
</feature>
<evidence type="ECO:0000256" key="6">
    <source>
        <dbReference type="ARBA" id="ARBA00022777"/>
    </source>
</evidence>
<dbReference type="InterPro" id="IPR003594">
    <property type="entry name" value="HATPase_dom"/>
</dbReference>
<evidence type="ECO:0000256" key="3">
    <source>
        <dbReference type="ARBA" id="ARBA00012438"/>
    </source>
</evidence>
<feature type="coiled-coil region" evidence="10">
    <location>
        <begin position="226"/>
        <end position="264"/>
    </location>
</feature>
<dbReference type="CDD" id="cd06225">
    <property type="entry name" value="HAMP"/>
    <property type="match status" value="1"/>
</dbReference>
<dbReference type="SMART" id="SM00387">
    <property type="entry name" value="HATPase_c"/>
    <property type="match status" value="1"/>
</dbReference>
<dbReference type="EC" id="2.7.13.3" evidence="3"/>
<reference evidence="16 17" key="2">
    <citation type="submission" date="2024-09" db="EMBL/GenBank/DDBJ databases">
        <title>Draft genome sequence of Candidatus Magnetaquicoccaceae bacterium FCR-1.</title>
        <authorList>
            <person name="Shimoshige H."/>
            <person name="Shimamura S."/>
            <person name="Taoka A."/>
            <person name="Kobayashi H."/>
            <person name="Maekawa T."/>
        </authorList>
    </citation>
    <scope>NUCLEOTIDE SEQUENCE [LARGE SCALE GENOMIC DNA]</scope>
    <source>
        <strain evidence="16 17">FCR-1</strain>
    </source>
</reference>
<dbReference type="InterPro" id="IPR003660">
    <property type="entry name" value="HAMP_dom"/>
</dbReference>
<comment type="catalytic activity">
    <reaction evidence="1">
        <text>ATP + protein L-histidine = ADP + protein N-phospho-L-histidine.</text>
        <dbReference type="EC" id="2.7.13.3"/>
    </reaction>
</comment>
<dbReference type="Pfam" id="PF00072">
    <property type="entry name" value="Response_reg"/>
    <property type="match status" value="1"/>
</dbReference>
<dbReference type="InterPro" id="IPR005467">
    <property type="entry name" value="His_kinase_dom"/>
</dbReference>
<dbReference type="SMART" id="SM00388">
    <property type="entry name" value="HisKA"/>
    <property type="match status" value="1"/>
</dbReference>
<dbReference type="InterPro" id="IPR003661">
    <property type="entry name" value="HisK_dim/P_dom"/>
</dbReference>
<dbReference type="PANTHER" id="PTHR45339:SF3">
    <property type="entry name" value="HISTIDINE KINASE"/>
    <property type="match status" value="1"/>
</dbReference>